<feature type="non-terminal residue" evidence="3">
    <location>
        <position position="325"/>
    </location>
</feature>
<feature type="non-terminal residue" evidence="3">
    <location>
        <position position="1"/>
    </location>
</feature>
<feature type="domain" description="PUB 12/19-like N-terminal" evidence="2">
    <location>
        <begin position="95"/>
        <end position="201"/>
    </location>
</feature>
<evidence type="ECO:0000256" key="1">
    <source>
        <dbReference type="SAM" id="MobiDB-lite"/>
    </source>
</evidence>
<gene>
    <name evidence="3" type="primary">PUB16_0</name>
    <name evidence="3" type="ORF">g.7441</name>
</gene>
<dbReference type="Pfam" id="PF25368">
    <property type="entry name" value="PUB10_N"/>
    <property type="match status" value="1"/>
</dbReference>
<feature type="region of interest" description="Disordered" evidence="1">
    <location>
        <begin position="305"/>
        <end position="325"/>
    </location>
</feature>
<sequence>DLRLPQSHVDESPWKAPGDMGLMRRLIDAEGPKRRPTNAIAPMERPPPPAPAPATAPATFSGFLPSDDLLECLVQVSEEVSSMGKTPLLHARNVSSTVRRVRLLASLFEELRGWNGPLRPSSLLSLTELLSTIRRAKALVEECAAGSALWGLLQAEADAGRFHAVAREMGRALDILPLAYLAVHADVREQVELLHRQAKRAEVFVDPRERRLREELLQVLAGAPRGHVDGHSGGESCSGGGLGHGRVGEIAWEVGLRSSSDCDEEVARLEAEVSKQAGTGGLAAVSDIKTLISLVLHWKSMVPISNSTPSSSSSFPSSSSSSSSS</sequence>
<dbReference type="InterPro" id="IPR036537">
    <property type="entry name" value="Adaptor_Cbl_N_dom_sf"/>
</dbReference>
<dbReference type="GO" id="GO:0007166">
    <property type="term" value="P:cell surface receptor signaling pathway"/>
    <property type="evidence" value="ECO:0007669"/>
    <property type="project" value="InterPro"/>
</dbReference>
<evidence type="ECO:0000259" key="2">
    <source>
        <dbReference type="Pfam" id="PF25368"/>
    </source>
</evidence>
<proteinExistence type="predicted"/>
<feature type="compositionally biased region" description="Basic and acidic residues" evidence="1">
    <location>
        <begin position="1"/>
        <end position="13"/>
    </location>
</feature>
<protein>
    <submittedName>
        <fullName evidence="3">U-box domain-containing protein 16</fullName>
    </submittedName>
</protein>
<dbReference type="InterPro" id="IPR057623">
    <property type="entry name" value="PUB12-19-like_N"/>
</dbReference>
<organism evidence="3">
    <name type="scientific">Anthurium amnicola</name>
    <dbReference type="NCBI Taxonomy" id="1678845"/>
    <lineage>
        <taxon>Eukaryota</taxon>
        <taxon>Viridiplantae</taxon>
        <taxon>Streptophyta</taxon>
        <taxon>Embryophyta</taxon>
        <taxon>Tracheophyta</taxon>
        <taxon>Spermatophyta</taxon>
        <taxon>Magnoliopsida</taxon>
        <taxon>Liliopsida</taxon>
        <taxon>Araceae</taxon>
        <taxon>Pothoideae</taxon>
        <taxon>Potheae</taxon>
        <taxon>Anthurium</taxon>
    </lineage>
</organism>
<dbReference type="EMBL" id="GDJX01015712">
    <property type="protein sequence ID" value="JAT52224.1"/>
    <property type="molecule type" value="Transcribed_RNA"/>
</dbReference>
<reference evidence="3" key="1">
    <citation type="submission" date="2015-07" db="EMBL/GenBank/DDBJ databases">
        <title>Transcriptome Assembly of Anthurium amnicola.</title>
        <authorList>
            <person name="Suzuki J."/>
        </authorList>
    </citation>
    <scope>NUCLEOTIDE SEQUENCE</scope>
</reference>
<feature type="region of interest" description="Disordered" evidence="1">
    <location>
        <begin position="1"/>
        <end position="56"/>
    </location>
</feature>
<dbReference type="Gene3D" id="1.20.930.20">
    <property type="entry name" value="Adaptor protein Cbl, N-terminal domain"/>
    <property type="match status" value="1"/>
</dbReference>
<dbReference type="AlphaFoldDB" id="A0A1D1YC81"/>
<accession>A0A1D1YC81</accession>
<name>A0A1D1YC81_9ARAE</name>
<feature type="compositionally biased region" description="Pro residues" evidence="1">
    <location>
        <begin position="44"/>
        <end position="54"/>
    </location>
</feature>
<evidence type="ECO:0000313" key="3">
    <source>
        <dbReference type="EMBL" id="JAT52224.1"/>
    </source>
</evidence>